<gene>
    <name evidence="4" type="ORF">QOL99_11100</name>
</gene>
<dbReference type="SUPFAM" id="SSF103642">
    <property type="entry name" value="Sec-C motif"/>
    <property type="match status" value="1"/>
</dbReference>
<evidence type="ECO:0000313" key="4">
    <source>
        <dbReference type="EMBL" id="MDL2344694.1"/>
    </source>
</evidence>
<dbReference type="RefSeq" id="WP_285523852.1">
    <property type="nucleotide sequence ID" value="NZ_JASNGB010000103.1"/>
</dbReference>
<evidence type="ECO:0000259" key="3">
    <source>
        <dbReference type="Pfam" id="PF17775"/>
    </source>
</evidence>
<protein>
    <recommendedName>
        <fullName evidence="2">UPF0225 protein QOL99_11100</fullName>
    </recommendedName>
</protein>
<name>A0ABT7JI12_9DEIO</name>
<dbReference type="Pfam" id="PF02810">
    <property type="entry name" value="SEC-C"/>
    <property type="match status" value="1"/>
</dbReference>
<dbReference type="PANTHER" id="PTHR33747">
    <property type="entry name" value="UPF0225 PROTEIN SCO1677"/>
    <property type="match status" value="1"/>
</dbReference>
<dbReference type="InterPro" id="IPR023006">
    <property type="entry name" value="YchJ-like"/>
</dbReference>
<accession>A0ABT7JI12</accession>
<dbReference type="InterPro" id="IPR004027">
    <property type="entry name" value="SEC_C_motif"/>
</dbReference>
<dbReference type="InterPro" id="IPR032710">
    <property type="entry name" value="NTF2-like_dom_sf"/>
</dbReference>
<keyword evidence="5" id="KW-1185">Reference proteome</keyword>
<dbReference type="HAMAP" id="MF_00612">
    <property type="entry name" value="UPF0225"/>
    <property type="match status" value="1"/>
</dbReference>
<dbReference type="PANTHER" id="PTHR33747:SF1">
    <property type="entry name" value="ADENYLATE CYCLASE-ASSOCIATED CAP C-TERMINAL DOMAIN-CONTAINING PROTEIN"/>
    <property type="match status" value="1"/>
</dbReference>
<evidence type="ECO:0000313" key="5">
    <source>
        <dbReference type="Proteomes" id="UP001302059"/>
    </source>
</evidence>
<evidence type="ECO:0000256" key="2">
    <source>
        <dbReference type="HAMAP-Rule" id="MF_00612"/>
    </source>
</evidence>
<dbReference type="Gene3D" id="3.10.450.50">
    <property type="match status" value="1"/>
</dbReference>
<dbReference type="Proteomes" id="UP001302059">
    <property type="component" value="Unassembled WGS sequence"/>
</dbReference>
<comment type="similarity">
    <text evidence="1 2">Belongs to the UPF0225 family.</text>
</comment>
<sequence length="129" mass="14282">MSPLPTPALKPCPCGSGRSYGVCCGPRHTGERPAETPEALMRSRYTAYCLRDTDYVRRTWHPDTCPADLNLEADDTRYAGLTIHRAEGDGVEFTATFRAGGRMGRMREHSQFARVGEAWVYVDGEVRGG</sequence>
<feature type="domain" description="YchJ-like middle NTF2-like" evidence="3">
    <location>
        <begin position="36"/>
        <end position="124"/>
    </location>
</feature>
<comment type="caution">
    <text evidence="4">The sequence shown here is derived from an EMBL/GenBank/DDBJ whole genome shotgun (WGS) entry which is preliminary data.</text>
</comment>
<proteinExistence type="inferred from homology"/>
<dbReference type="Pfam" id="PF17775">
    <property type="entry name" value="YchJ_M-like"/>
    <property type="match status" value="1"/>
</dbReference>
<evidence type="ECO:0000256" key="1">
    <source>
        <dbReference type="ARBA" id="ARBA00010839"/>
    </source>
</evidence>
<reference evidence="4 5" key="1">
    <citation type="submission" date="2023-05" db="EMBL/GenBank/DDBJ databases">
        <authorList>
            <person name="Gao F."/>
        </authorList>
    </citation>
    <scope>NUCLEOTIDE SEQUENCE [LARGE SCALE GENOMIC DNA]</scope>
    <source>
        <strain evidence="4 5">MIMF12</strain>
    </source>
</reference>
<dbReference type="SUPFAM" id="SSF54427">
    <property type="entry name" value="NTF2-like"/>
    <property type="match status" value="1"/>
</dbReference>
<dbReference type="EMBL" id="JASNGB010000103">
    <property type="protein sequence ID" value="MDL2344694.1"/>
    <property type="molecule type" value="Genomic_DNA"/>
</dbReference>
<dbReference type="InterPro" id="IPR048469">
    <property type="entry name" value="YchJ-like_M"/>
</dbReference>
<organism evidence="4 5">
    <name type="scientific">Deinococcus rhizophilus</name>
    <dbReference type="NCBI Taxonomy" id="3049544"/>
    <lineage>
        <taxon>Bacteria</taxon>
        <taxon>Thermotogati</taxon>
        <taxon>Deinococcota</taxon>
        <taxon>Deinococci</taxon>
        <taxon>Deinococcales</taxon>
        <taxon>Deinococcaceae</taxon>
        <taxon>Deinococcus</taxon>
    </lineage>
</organism>